<comment type="subcellular location">
    <subcellularLocation>
        <location evidence="6">Cell membrane</location>
        <topology evidence="6">Multi-pass membrane protein</topology>
    </subcellularLocation>
    <subcellularLocation>
        <location evidence="1">Membrane</location>
        <topology evidence="1">Multi-pass membrane protein</topology>
    </subcellularLocation>
</comment>
<evidence type="ECO:0000313" key="9">
    <source>
        <dbReference type="EMBL" id="KAA5609966.1"/>
    </source>
</evidence>
<evidence type="ECO:0000256" key="2">
    <source>
        <dbReference type="ARBA" id="ARBA00010581"/>
    </source>
</evidence>
<feature type="transmembrane region" description="Helical" evidence="7">
    <location>
        <begin position="49"/>
        <end position="71"/>
    </location>
</feature>
<feature type="transmembrane region" description="Helical" evidence="7">
    <location>
        <begin position="161"/>
        <end position="181"/>
    </location>
</feature>
<reference evidence="9 10" key="1">
    <citation type="submission" date="2019-09" db="EMBL/GenBank/DDBJ databases">
        <title>Genome sequence of Rhodovastum atsumiense, a diverse member of the Acetobacteraceae family of non-sulfur purple photosynthetic bacteria.</title>
        <authorList>
            <person name="Meyer T."/>
            <person name="Kyndt J."/>
        </authorList>
    </citation>
    <scope>NUCLEOTIDE SEQUENCE [LARGE SCALE GENOMIC DNA]</scope>
    <source>
        <strain evidence="9 10">DSM 21279</strain>
    </source>
</reference>
<dbReference type="PANTHER" id="PTHR11403:SF10">
    <property type="entry name" value="CYTOCHROME C OXIDASE"/>
    <property type="match status" value="1"/>
</dbReference>
<dbReference type="Proteomes" id="UP000325255">
    <property type="component" value="Unassembled WGS sequence"/>
</dbReference>
<dbReference type="PANTHER" id="PTHR11403">
    <property type="entry name" value="CYTOCHROME C OXIDASE SUBUNIT III"/>
    <property type="match status" value="1"/>
</dbReference>
<evidence type="ECO:0000256" key="6">
    <source>
        <dbReference type="RuleBase" id="RU003376"/>
    </source>
</evidence>
<evidence type="ECO:0000256" key="3">
    <source>
        <dbReference type="ARBA" id="ARBA00022692"/>
    </source>
</evidence>
<keyword evidence="5 7" id="KW-0472">Membrane</keyword>
<dbReference type="GO" id="GO:0004129">
    <property type="term" value="F:cytochrome-c oxidase activity"/>
    <property type="evidence" value="ECO:0007669"/>
    <property type="project" value="InterPro"/>
</dbReference>
<dbReference type="OrthoDB" id="9808200at2"/>
<evidence type="ECO:0000256" key="4">
    <source>
        <dbReference type="ARBA" id="ARBA00022989"/>
    </source>
</evidence>
<sequence length="237" mass="24967">MAAMLVFLGIIAAISFGWLARQRLASRPWLEEGIPDEGSGAVRLPAAKLGLGVFLAVAGSLFALLISAYVLRTEVAAPDGSGLLLLSAPRLLWFNTGVLATGSVALHLAQAAARRGHRAGLRDGLLAGGLAALTFVAGQVLVWRQLAEAGYFLTTSPASSFFYLITGLHGLHVLGGVAALARTTARLRHGVPTESLCLGVELCALYWHFLLLAWVVLFAVLMGWAGNVLDVCRAWLG</sequence>
<evidence type="ECO:0000256" key="5">
    <source>
        <dbReference type="ARBA" id="ARBA00023136"/>
    </source>
</evidence>
<feature type="transmembrane region" description="Helical" evidence="7">
    <location>
        <begin position="124"/>
        <end position="141"/>
    </location>
</feature>
<evidence type="ECO:0000259" key="8">
    <source>
        <dbReference type="PROSITE" id="PS50253"/>
    </source>
</evidence>
<dbReference type="PROSITE" id="PS50253">
    <property type="entry name" value="COX3"/>
    <property type="match status" value="1"/>
</dbReference>
<feature type="transmembrane region" description="Helical" evidence="7">
    <location>
        <begin position="202"/>
        <end position="225"/>
    </location>
</feature>
<comment type="caution">
    <text evidence="9">The sequence shown here is derived from an EMBL/GenBank/DDBJ whole genome shotgun (WGS) entry which is preliminary data.</text>
</comment>
<comment type="similarity">
    <text evidence="2 6">Belongs to the cytochrome c oxidase subunit 3 family.</text>
</comment>
<dbReference type="Pfam" id="PF00510">
    <property type="entry name" value="COX3"/>
    <property type="match status" value="1"/>
</dbReference>
<keyword evidence="4 7" id="KW-1133">Transmembrane helix</keyword>
<dbReference type="AlphaFoldDB" id="A0A5M6INX8"/>
<dbReference type="SUPFAM" id="SSF81452">
    <property type="entry name" value="Cytochrome c oxidase subunit III-like"/>
    <property type="match status" value="1"/>
</dbReference>
<dbReference type="InterPro" id="IPR024791">
    <property type="entry name" value="Cyt_c/ubiquinol_Oxase_su3"/>
</dbReference>
<name>A0A5M6INX8_9PROT</name>
<dbReference type="GO" id="GO:0019646">
    <property type="term" value="P:aerobic electron transport chain"/>
    <property type="evidence" value="ECO:0007669"/>
    <property type="project" value="InterPro"/>
</dbReference>
<proteinExistence type="inferred from homology"/>
<dbReference type="InterPro" id="IPR000298">
    <property type="entry name" value="Cyt_c_oxidase-like_su3"/>
</dbReference>
<keyword evidence="10" id="KW-1185">Reference proteome</keyword>
<protein>
    <submittedName>
        <fullName evidence="9">Cytochrome-c oxidase</fullName>
    </submittedName>
</protein>
<keyword evidence="3 6" id="KW-0812">Transmembrane</keyword>
<dbReference type="InterPro" id="IPR035973">
    <property type="entry name" value="Cyt_c_oxidase_su3-like_sf"/>
</dbReference>
<dbReference type="GO" id="GO:0005886">
    <property type="term" value="C:plasma membrane"/>
    <property type="evidence" value="ECO:0007669"/>
    <property type="project" value="UniProtKB-SubCell"/>
</dbReference>
<dbReference type="Gene3D" id="1.20.120.80">
    <property type="entry name" value="Cytochrome c oxidase, subunit III, four-helix bundle"/>
    <property type="match status" value="1"/>
</dbReference>
<dbReference type="EMBL" id="VWPK01000040">
    <property type="protein sequence ID" value="KAA5609966.1"/>
    <property type="molecule type" value="Genomic_DNA"/>
</dbReference>
<accession>A0A5M6INX8</accession>
<evidence type="ECO:0000256" key="7">
    <source>
        <dbReference type="SAM" id="Phobius"/>
    </source>
</evidence>
<evidence type="ECO:0000313" key="10">
    <source>
        <dbReference type="Proteomes" id="UP000325255"/>
    </source>
</evidence>
<dbReference type="InterPro" id="IPR013833">
    <property type="entry name" value="Cyt_c_oxidase_su3_a-hlx"/>
</dbReference>
<gene>
    <name evidence="9" type="ORF">F1189_21450</name>
</gene>
<organism evidence="9 10">
    <name type="scientific">Rhodovastum atsumiense</name>
    <dbReference type="NCBI Taxonomy" id="504468"/>
    <lineage>
        <taxon>Bacteria</taxon>
        <taxon>Pseudomonadati</taxon>
        <taxon>Pseudomonadota</taxon>
        <taxon>Alphaproteobacteria</taxon>
        <taxon>Acetobacterales</taxon>
        <taxon>Acetobacteraceae</taxon>
        <taxon>Rhodovastum</taxon>
    </lineage>
</organism>
<feature type="domain" description="Heme-copper oxidase subunit III family profile" evidence="8">
    <location>
        <begin position="1"/>
        <end position="226"/>
    </location>
</feature>
<evidence type="ECO:0000256" key="1">
    <source>
        <dbReference type="ARBA" id="ARBA00004141"/>
    </source>
</evidence>